<dbReference type="Pfam" id="PF12796">
    <property type="entry name" value="Ank_2"/>
    <property type="match status" value="2"/>
</dbReference>
<proteinExistence type="predicted"/>
<dbReference type="Pfam" id="PF00023">
    <property type="entry name" value="Ank"/>
    <property type="match status" value="1"/>
</dbReference>
<dbReference type="AlphaFoldDB" id="A0A1H1R5T9"/>
<keyword evidence="2 3" id="KW-0040">ANK repeat</keyword>
<evidence type="ECO:0000256" key="3">
    <source>
        <dbReference type="PROSITE-ProRule" id="PRU00023"/>
    </source>
</evidence>
<dbReference type="EMBL" id="LT629772">
    <property type="protein sequence ID" value="SDS30309.1"/>
    <property type="molecule type" value="Genomic_DNA"/>
</dbReference>
<dbReference type="Proteomes" id="UP000199103">
    <property type="component" value="Chromosome I"/>
</dbReference>
<dbReference type="InterPro" id="IPR002110">
    <property type="entry name" value="Ankyrin_rpt"/>
</dbReference>
<dbReference type="OrthoDB" id="9812708at2"/>
<organism evidence="4 5">
    <name type="scientific">Microlunatus soli</name>
    <dbReference type="NCBI Taxonomy" id="630515"/>
    <lineage>
        <taxon>Bacteria</taxon>
        <taxon>Bacillati</taxon>
        <taxon>Actinomycetota</taxon>
        <taxon>Actinomycetes</taxon>
        <taxon>Propionibacteriales</taxon>
        <taxon>Propionibacteriaceae</taxon>
        <taxon>Microlunatus</taxon>
    </lineage>
</organism>
<keyword evidence="5" id="KW-1185">Reference proteome</keyword>
<dbReference type="InterPro" id="IPR036770">
    <property type="entry name" value="Ankyrin_rpt-contain_sf"/>
</dbReference>
<evidence type="ECO:0000313" key="5">
    <source>
        <dbReference type="Proteomes" id="UP000199103"/>
    </source>
</evidence>
<sequence>MAATENAHRNDHERAADLRAAVWASDRDAAIDLIEAGADVNDQDDTQQSAFLIAASEGEWEILRATLQHGADLADLDSWRGTALIRAAERGHATVVGDLIRAGIDHSHVNRIGYQALHEAVWLGRDTAAYHDTVRILLAGGAETDRPSGSEGLTPAQMAEQRSSAGVVRIFRALTTSPGTADPDAALLAAARDGDADRAMVALRAGADPEITDTAGRTPLLLAAAADHLEVARLLVGIGADPNAVDDRRDSPWLVTGVTGSTAMVDALLPGRPDFALVNRFGGISVIPASERGHVDYVRRMVDLAVDLDHVNRLGWTALLEAIILGDGGVQHQRIVDVLLGGGADPNRADADGRSPLHHAEQQGYTEIADRLRRAGGR</sequence>
<feature type="repeat" description="ANK" evidence="3">
    <location>
        <begin position="352"/>
        <end position="378"/>
    </location>
</feature>
<reference evidence="4 5" key="1">
    <citation type="submission" date="2016-10" db="EMBL/GenBank/DDBJ databases">
        <authorList>
            <person name="de Groot N.N."/>
        </authorList>
    </citation>
    <scope>NUCLEOTIDE SEQUENCE [LARGE SCALE GENOMIC DNA]</scope>
    <source>
        <strain evidence="4 5">DSM 21800</strain>
    </source>
</reference>
<dbReference type="PROSITE" id="PS50297">
    <property type="entry name" value="ANK_REP_REGION"/>
    <property type="match status" value="2"/>
</dbReference>
<evidence type="ECO:0000256" key="2">
    <source>
        <dbReference type="ARBA" id="ARBA00023043"/>
    </source>
</evidence>
<dbReference type="PROSITE" id="PS50088">
    <property type="entry name" value="ANK_REPEAT"/>
    <property type="match status" value="2"/>
</dbReference>
<dbReference type="Gene3D" id="1.25.40.20">
    <property type="entry name" value="Ankyrin repeat-containing domain"/>
    <property type="match status" value="2"/>
</dbReference>
<dbReference type="PRINTS" id="PR01415">
    <property type="entry name" value="ANKYRIN"/>
</dbReference>
<evidence type="ECO:0000256" key="1">
    <source>
        <dbReference type="ARBA" id="ARBA00022737"/>
    </source>
</evidence>
<dbReference type="SUPFAM" id="SSF48403">
    <property type="entry name" value="Ankyrin repeat"/>
    <property type="match status" value="1"/>
</dbReference>
<protein>
    <submittedName>
        <fullName evidence="4">Uncharacterized protein</fullName>
    </submittedName>
</protein>
<gene>
    <name evidence="4" type="ORF">SAMN04489812_1495</name>
</gene>
<dbReference type="PANTHER" id="PTHR24198">
    <property type="entry name" value="ANKYRIN REPEAT AND PROTEIN KINASE DOMAIN-CONTAINING PROTEIN"/>
    <property type="match status" value="1"/>
</dbReference>
<name>A0A1H1R5T9_9ACTN</name>
<evidence type="ECO:0000313" key="4">
    <source>
        <dbReference type="EMBL" id="SDS30309.1"/>
    </source>
</evidence>
<dbReference type="SMART" id="SM00248">
    <property type="entry name" value="ANK"/>
    <property type="match status" value="8"/>
</dbReference>
<feature type="repeat" description="ANK" evidence="3">
    <location>
        <begin position="215"/>
        <end position="247"/>
    </location>
</feature>
<dbReference type="STRING" id="630515.SAMN04489812_1495"/>
<dbReference type="RefSeq" id="WP_091522296.1">
    <property type="nucleotide sequence ID" value="NZ_LT629772.1"/>
</dbReference>
<keyword evidence="1" id="KW-0677">Repeat</keyword>
<dbReference type="PANTHER" id="PTHR24198:SF165">
    <property type="entry name" value="ANKYRIN REPEAT-CONTAINING PROTEIN-RELATED"/>
    <property type="match status" value="1"/>
</dbReference>
<accession>A0A1H1R5T9</accession>